<dbReference type="AlphaFoldDB" id="A0A8H8RPT7"/>
<dbReference type="Proteomes" id="UP000462212">
    <property type="component" value="Unassembled WGS sequence"/>
</dbReference>
<evidence type="ECO:0000313" key="2">
    <source>
        <dbReference type="EMBL" id="TVY38721.1"/>
    </source>
</evidence>
<reference evidence="2 3" key="1">
    <citation type="submission" date="2018-05" db="EMBL/GenBank/DDBJ databases">
        <title>Genome sequencing and assembly of the regulated plant pathogen Lachnellula willkommii and related sister species for the development of diagnostic species identification markers.</title>
        <authorList>
            <person name="Giroux E."/>
            <person name="Bilodeau G."/>
        </authorList>
    </citation>
    <scope>NUCLEOTIDE SEQUENCE [LARGE SCALE GENOMIC DNA]</scope>
    <source>
        <strain evidence="2 3">CBS 197.66</strain>
    </source>
</reference>
<gene>
    <name evidence="2" type="ORF">LSUB1_G006496</name>
</gene>
<evidence type="ECO:0000313" key="3">
    <source>
        <dbReference type="Proteomes" id="UP000462212"/>
    </source>
</evidence>
<protein>
    <submittedName>
        <fullName evidence="2">Uncharacterized protein</fullName>
    </submittedName>
</protein>
<keyword evidence="3" id="KW-1185">Reference proteome</keyword>
<sequence length="415" mass="47497">MSFFASSSSNTPWHTNPFYEDESENEELENDEKAHSSTLGFEDDLKTGTICLGLYRKYCEPAWQPRHGWREFYQNWNDAIKDTNSLKSFIKKPDHNHKKGFLTFKAIHPTLEQELGYIRYSNNAGTLELVNYNARLSGKTLGLGFTSKRMNTNLAGAHGEGYKIACLTMIRNNYIVNFKASSAHWNFNIPKIGKKNEGYLCCTVKRFQGSGIERMKAAVQKKGASARLRARPWADVCVKIGGGKGEKIPEEHFKLWMKQSLELEPPSNVIETKKGTIILDDTFKNTLYLKSLLLERNPDAKAFNFAYNFAQGEVNRDRASLANPIEQGAILAGIWEEAIKNEGAVPLIDYYGMLQEEQKWVDVQFADDNISLETARKIRQHLRDQDPENRKFYFYNKGGQARNFSRRIRCCQIAN</sequence>
<feature type="compositionally biased region" description="Acidic residues" evidence="1">
    <location>
        <begin position="19"/>
        <end position="30"/>
    </location>
</feature>
<feature type="region of interest" description="Disordered" evidence="1">
    <location>
        <begin position="1"/>
        <end position="37"/>
    </location>
</feature>
<name>A0A8H8RPT7_9HELO</name>
<organism evidence="2 3">
    <name type="scientific">Lachnellula subtilissima</name>
    <dbReference type="NCBI Taxonomy" id="602034"/>
    <lineage>
        <taxon>Eukaryota</taxon>
        <taxon>Fungi</taxon>
        <taxon>Dikarya</taxon>
        <taxon>Ascomycota</taxon>
        <taxon>Pezizomycotina</taxon>
        <taxon>Leotiomycetes</taxon>
        <taxon>Helotiales</taxon>
        <taxon>Lachnaceae</taxon>
        <taxon>Lachnellula</taxon>
    </lineage>
</organism>
<evidence type="ECO:0000256" key="1">
    <source>
        <dbReference type="SAM" id="MobiDB-lite"/>
    </source>
</evidence>
<comment type="caution">
    <text evidence="2">The sequence shown here is derived from an EMBL/GenBank/DDBJ whole genome shotgun (WGS) entry which is preliminary data.</text>
</comment>
<feature type="compositionally biased region" description="Polar residues" evidence="1">
    <location>
        <begin position="1"/>
        <end position="14"/>
    </location>
</feature>
<dbReference type="OrthoDB" id="5376140at2759"/>
<accession>A0A8H8RPT7</accession>
<proteinExistence type="predicted"/>
<dbReference type="EMBL" id="QGMJ01000267">
    <property type="protein sequence ID" value="TVY38721.1"/>
    <property type="molecule type" value="Genomic_DNA"/>
</dbReference>